<organism evidence="1 2">
    <name type="scientific">Klebsiella phage 1 TK-2018</name>
    <dbReference type="NCBI Taxonomy" id="2489637"/>
    <lineage>
        <taxon>Viruses</taxon>
        <taxon>Duplodnaviria</taxon>
        <taxon>Heunggongvirae</taxon>
        <taxon>Uroviricota</taxon>
        <taxon>Caudoviricetes</taxon>
        <taxon>Autographivirales</taxon>
        <taxon>Autoscriptoviridae</taxon>
        <taxon>Slopekvirinae</taxon>
        <taxon>Drulisvirus</taxon>
        <taxon>Drulisvirus 1 TK2018</taxon>
    </lineage>
</organism>
<protein>
    <submittedName>
        <fullName evidence="1">Uncharacterized protein</fullName>
    </submittedName>
</protein>
<dbReference type="EMBL" id="MK135468">
    <property type="protein sequence ID" value="AZF88744.1"/>
    <property type="molecule type" value="Genomic_DNA"/>
</dbReference>
<keyword evidence="2" id="KW-1185">Reference proteome</keyword>
<name>A0A5K7NKU2_9CAUD</name>
<evidence type="ECO:0000313" key="1">
    <source>
        <dbReference type="EMBL" id="AZF88744.1"/>
    </source>
</evidence>
<accession>A0A5K7NKU2</accession>
<dbReference type="Proteomes" id="UP000414356">
    <property type="component" value="Segment"/>
</dbReference>
<evidence type="ECO:0000313" key="2">
    <source>
        <dbReference type="Proteomes" id="UP000414356"/>
    </source>
</evidence>
<sequence>MKVWVCETWKSDDFYDFGEQITLWHKEEDAMAHGRAVADEYTDESTTGRFRVWEDVIR</sequence>
<proteinExistence type="predicted"/>
<reference evidence="1 2" key="1">
    <citation type="submission" date="2018-10" db="EMBL/GenBank/DDBJ databases">
        <title>Identification and characterization of two lytic bacteriophages against carbapenem resistant Klebsiella pneumoniae isolates.</title>
        <authorList>
            <person name="Horvath M."/>
            <person name="Kovacs T."/>
            <person name="Valappil S.K."/>
            <person name="Abraham H."/>
            <person name="Rakhely G."/>
            <person name="Schneider G."/>
        </authorList>
    </citation>
    <scope>NUCLEOTIDE SEQUENCE [LARGE SCALE GENOMIC DNA]</scope>
</reference>